<evidence type="ECO:0000313" key="3">
    <source>
        <dbReference type="Proteomes" id="UP000334340"/>
    </source>
</evidence>
<protein>
    <submittedName>
        <fullName evidence="2">Glycosyltransferase EpsE</fullName>
        <ecNumber evidence="2">2.4.-.-</ecNumber>
    </submittedName>
</protein>
<dbReference type="Gene3D" id="3.90.550.10">
    <property type="entry name" value="Spore Coat Polysaccharide Biosynthesis Protein SpsA, Chain A"/>
    <property type="match status" value="1"/>
</dbReference>
<dbReference type="AlphaFoldDB" id="A0A564ZHV2"/>
<accession>A0A564ZHV2</accession>
<dbReference type="EMBL" id="CABIKM010000021">
    <property type="protein sequence ID" value="VUZ84909.1"/>
    <property type="molecule type" value="Genomic_DNA"/>
</dbReference>
<dbReference type="InterPro" id="IPR050834">
    <property type="entry name" value="Glycosyltransf_2"/>
</dbReference>
<dbReference type="InterPro" id="IPR001173">
    <property type="entry name" value="Glyco_trans_2-like"/>
</dbReference>
<proteinExistence type="predicted"/>
<gene>
    <name evidence="2" type="primary">epsE</name>
    <name evidence="2" type="ORF">MELA_01284</name>
</gene>
<keyword evidence="2" id="KW-0808">Transferase</keyword>
<reference evidence="2 3" key="1">
    <citation type="submission" date="2019-07" db="EMBL/GenBank/DDBJ databases">
        <authorList>
            <person name="Cremers G."/>
        </authorList>
    </citation>
    <scope>NUCLEOTIDE SEQUENCE [LARGE SCALE GENOMIC DNA]</scope>
</reference>
<organism evidence="2 3">
    <name type="scientific">Candidatus Methylomirabilis lanthanidiphila</name>
    <dbReference type="NCBI Taxonomy" id="2211376"/>
    <lineage>
        <taxon>Bacteria</taxon>
        <taxon>Candidatus Methylomirabilota</taxon>
        <taxon>Candidatus Methylomirabilia</taxon>
        <taxon>Candidatus Methylomirabilales</taxon>
        <taxon>Candidatus Methylomirabilaceae</taxon>
        <taxon>Candidatus Methylomirabilis</taxon>
    </lineage>
</organism>
<dbReference type="CDD" id="cd00761">
    <property type="entry name" value="Glyco_tranf_GTA_type"/>
    <property type="match status" value="1"/>
</dbReference>
<dbReference type="PANTHER" id="PTHR43685">
    <property type="entry name" value="GLYCOSYLTRANSFERASE"/>
    <property type="match status" value="1"/>
</dbReference>
<dbReference type="SUPFAM" id="SSF53448">
    <property type="entry name" value="Nucleotide-diphospho-sugar transferases"/>
    <property type="match status" value="1"/>
</dbReference>
<dbReference type="EC" id="2.4.-.-" evidence="2"/>
<dbReference type="Proteomes" id="UP000334340">
    <property type="component" value="Unassembled WGS sequence"/>
</dbReference>
<feature type="domain" description="Glycosyltransferase 2-like" evidence="1">
    <location>
        <begin position="9"/>
        <end position="135"/>
    </location>
</feature>
<dbReference type="GO" id="GO:0016757">
    <property type="term" value="F:glycosyltransferase activity"/>
    <property type="evidence" value="ECO:0007669"/>
    <property type="project" value="UniProtKB-KW"/>
</dbReference>
<dbReference type="Pfam" id="PF00535">
    <property type="entry name" value="Glycos_transf_2"/>
    <property type="match status" value="1"/>
</dbReference>
<dbReference type="InterPro" id="IPR029044">
    <property type="entry name" value="Nucleotide-diphossugar_trans"/>
</dbReference>
<dbReference type="PANTHER" id="PTHR43685:SF11">
    <property type="entry name" value="GLYCOSYLTRANSFERASE TAGX-RELATED"/>
    <property type="match status" value="1"/>
</dbReference>
<keyword evidence="3" id="KW-1185">Reference proteome</keyword>
<evidence type="ECO:0000313" key="2">
    <source>
        <dbReference type="EMBL" id="VUZ84909.1"/>
    </source>
</evidence>
<evidence type="ECO:0000259" key="1">
    <source>
        <dbReference type="Pfam" id="PF00535"/>
    </source>
</evidence>
<sequence>MIYPTVAIITRTKDRTLLLRRAIESVLDQTFQDWIMVIVNDGGAKAPVDELVEAYQDRFRGRSYVIHNETCLGMEAASNIGLKGSDSRYIVIHDDDDSWHPRFLQRCIGFLDTNTYPRIAGVITHTVRVLERIQYDRVVVEGKEPFNTWCKSVTIYRMAASNIFPPISFVYERRVFDRIGYYREDLPVLGDWEFNLRFMGQYDIFLIPEQLAFYHHRLGVTSGVFSNSVVGGDSQHLFYDTLLRNELLREDLENNRIGLGYLTNISKSFDILHGQLSLITDVMDRLKRIQWLKRLLKRGLK</sequence>
<name>A0A564ZHV2_9BACT</name>
<keyword evidence="2" id="KW-0328">Glycosyltransferase</keyword>